<dbReference type="InterPro" id="IPR012334">
    <property type="entry name" value="Pectin_lyas_fold"/>
</dbReference>
<dbReference type="SMART" id="SM00710">
    <property type="entry name" value="PbH1"/>
    <property type="match status" value="4"/>
</dbReference>
<sequence>MKFSFFNLKNIFVLLLLLLQICGYAQTPARVKPAPAKSLQAQQIQPSLNSIPAVATIADLRNLIAKPDDVVYVKYHSNSIDGGGGHFMWRTDAIFKDSKSYFSKDNDGTLIKAKSATGGMWVRQYDGYVNLRYFGANSKNTNEKLQAAIDFASHNNDNNAPTKSTTVYIPNGGWLVDKIDLKNGVNITGDSKELTILYAKTAEEGGTEVPYLFEVPSGPVNVSISNLKILGGVKFRETVPFKGCFHFKASASKNNDGGTWSSSFKNIDIIGFRGNGIYLEGGVTGNLPNQFLLFEMINVGMSTESPKSSSALKITGQQGQLTFLNSAFNGFNNNNTFHKGHVVDISYGPGIENLGSYSAVVSFINSTFQEGDHGVYINYAENVTIDNCWFENLGNAVTVDGSDHACNSINILNNRFANAAGYGALPVVAPNILQGACVTVINSLVTIANNYVTASDLNSSKITDDYFIMATGLPESINPGVEAYGNNYASPVMDMSTGIVPRLTSIRDNILECGHNKMVVANNVSGVVNIINSTVNAGETLYIKSAGRTITFKETNRGNLLLSKTGSLTLNDGEVAGFTKMDDPDGNPAVYQLTSVIKNQ</sequence>
<reference evidence="1 2" key="1">
    <citation type="submission" date="2013-09" db="EMBL/GenBank/DDBJ databases">
        <authorList>
            <person name="Zeng Z."/>
            <person name="Chen C."/>
        </authorList>
    </citation>
    <scope>NUCLEOTIDE SEQUENCE [LARGE SCALE GENOMIC DNA]</scope>
    <source>
        <strain evidence="1 2">WB 4.1-42</strain>
    </source>
</reference>
<dbReference type="OrthoDB" id="1363918at2"/>
<evidence type="ECO:0000313" key="2">
    <source>
        <dbReference type="Proteomes" id="UP000030111"/>
    </source>
</evidence>
<keyword evidence="2" id="KW-1185">Reference proteome</keyword>
<organism evidence="1 2">
    <name type="scientific">Flavobacterium subsaxonicum WB 4.1-42 = DSM 21790</name>
    <dbReference type="NCBI Taxonomy" id="1121898"/>
    <lineage>
        <taxon>Bacteria</taxon>
        <taxon>Pseudomonadati</taxon>
        <taxon>Bacteroidota</taxon>
        <taxon>Flavobacteriia</taxon>
        <taxon>Flavobacteriales</taxon>
        <taxon>Flavobacteriaceae</taxon>
        <taxon>Flavobacterium</taxon>
    </lineage>
</organism>
<gene>
    <name evidence="1" type="ORF">Q766_08845</name>
</gene>
<accession>A0A0A2MYU5</accession>
<evidence type="ECO:0000313" key="1">
    <source>
        <dbReference type="EMBL" id="KGO93395.1"/>
    </source>
</evidence>
<dbReference type="EMBL" id="JRLY01000005">
    <property type="protein sequence ID" value="KGO93395.1"/>
    <property type="molecule type" value="Genomic_DNA"/>
</dbReference>
<dbReference type="RefSeq" id="WP_026990935.1">
    <property type="nucleotide sequence ID" value="NZ_AUGP01000018.1"/>
</dbReference>
<dbReference type="SUPFAM" id="SSF51126">
    <property type="entry name" value="Pectin lyase-like"/>
    <property type="match status" value="1"/>
</dbReference>
<protein>
    <recommendedName>
        <fullName evidence="3">Right handed beta helix domain-containing protein</fullName>
    </recommendedName>
</protein>
<dbReference type="AlphaFoldDB" id="A0A0A2MYU5"/>
<proteinExistence type="predicted"/>
<dbReference type="Proteomes" id="UP000030111">
    <property type="component" value="Unassembled WGS sequence"/>
</dbReference>
<dbReference type="eggNOG" id="ENOG5033DX6">
    <property type="taxonomic scope" value="Bacteria"/>
</dbReference>
<evidence type="ECO:0008006" key="3">
    <source>
        <dbReference type="Google" id="ProtNLM"/>
    </source>
</evidence>
<dbReference type="InterPro" id="IPR006626">
    <property type="entry name" value="PbH1"/>
</dbReference>
<dbReference type="InterPro" id="IPR011050">
    <property type="entry name" value="Pectin_lyase_fold/virulence"/>
</dbReference>
<name>A0A0A2MYU5_9FLAO</name>
<comment type="caution">
    <text evidence="1">The sequence shown here is derived from an EMBL/GenBank/DDBJ whole genome shotgun (WGS) entry which is preliminary data.</text>
</comment>
<dbReference type="Gene3D" id="2.160.20.10">
    <property type="entry name" value="Single-stranded right-handed beta-helix, Pectin lyase-like"/>
    <property type="match status" value="1"/>
</dbReference>
<dbReference type="STRING" id="1121898.GCA_000422725_02121"/>